<dbReference type="EMBL" id="SISF01000033">
    <property type="protein sequence ID" value="TBN09300.1"/>
    <property type="molecule type" value="Genomic_DNA"/>
</dbReference>
<proteinExistence type="predicted"/>
<dbReference type="RefSeq" id="WP_130979113.1">
    <property type="nucleotide sequence ID" value="NZ_SISF01000033.1"/>
</dbReference>
<comment type="caution">
    <text evidence="2">The sequence shown here is derived from an EMBL/GenBank/DDBJ whole genome shotgun (WGS) entry which is preliminary data.</text>
</comment>
<reference evidence="2 3" key="1">
    <citation type="submission" date="2019-02" db="EMBL/GenBank/DDBJ databases">
        <title>Current taxonomic status of genus Agrobacterium and description of Agrobacterium cavarae sp. nov. isolated from maize roots.</title>
        <authorList>
            <person name="Flores-Felix J.D."/>
            <person name="Menendez E."/>
            <person name="Ramirez-Bahena M.H."/>
            <person name="Garcia-Fraile P."/>
            <person name="Velazquez E."/>
        </authorList>
    </citation>
    <scope>NUCLEOTIDE SEQUENCE [LARGE SCALE GENOMIC DNA]</scope>
    <source>
        <strain evidence="2 3">RZME10</strain>
    </source>
</reference>
<name>A0ABY1Y3C4_9HYPH</name>
<dbReference type="Pfam" id="PF05016">
    <property type="entry name" value="ParE_toxin"/>
    <property type="match status" value="1"/>
</dbReference>
<accession>A0ABY1Y3C4</accession>
<protein>
    <submittedName>
        <fullName evidence="2">Type II toxin-antitoxin system RelE/ParE family toxin</fullName>
    </submittedName>
</protein>
<evidence type="ECO:0000256" key="1">
    <source>
        <dbReference type="ARBA" id="ARBA00022649"/>
    </source>
</evidence>
<dbReference type="InterPro" id="IPR035093">
    <property type="entry name" value="RelE/ParE_toxin_dom_sf"/>
</dbReference>
<dbReference type="Proteomes" id="UP000294239">
    <property type="component" value="Unassembled WGS sequence"/>
</dbReference>
<keyword evidence="3" id="KW-1185">Reference proteome</keyword>
<dbReference type="InterPro" id="IPR007712">
    <property type="entry name" value="RelE/ParE_toxin"/>
</dbReference>
<evidence type="ECO:0000313" key="2">
    <source>
        <dbReference type="EMBL" id="TBN09300.1"/>
    </source>
</evidence>
<dbReference type="Gene3D" id="3.30.2310.20">
    <property type="entry name" value="RelE-like"/>
    <property type="match status" value="1"/>
</dbReference>
<evidence type="ECO:0000313" key="3">
    <source>
        <dbReference type="Proteomes" id="UP000294239"/>
    </source>
</evidence>
<organism evidence="2 3">
    <name type="scientific">Agrobacterium cavarae</name>
    <dbReference type="NCBI Taxonomy" id="2528239"/>
    <lineage>
        <taxon>Bacteria</taxon>
        <taxon>Pseudomonadati</taxon>
        <taxon>Pseudomonadota</taxon>
        <taxon>Alphaproteobacteria</taxon>
        <taxon>Hyphomicrobiales</taxon>
        <taxon>Rhizobiaceae</taxon>
        <taxon>Rhizobium/Agrobacterium group</taxon>
        <taxon>Agrobacterium</taxon>
    </lineage>
</organism>
<dbReference type="GeneID" id="301043288"/>
<keyword evidence="1" id="KW-1277">Toxin-antitoxin system</keyword>
<sequence length="102" mass="11576">MKRHMVRLTPEAQNDLVSIYDYIVDVSGSSRVADRYLDCIGKFLSGLTVFPERGTLRDDVRDGLRIIGFERNASVAFIVEDESVIILRILGKGQEFRQANKD</sequence>
<gene>
    <name evidence="2" type="ORF">EYC79_19080</name>
</gene>